<reference evidence="1 2" key="1">
    <citation type="journal article" date="2019" name="Sci. Rep.">
        <title>Orb-weaving spider Araneus ventricosus genome elucidates the spidroin gene catalogue.</title>
        <authorList>
            <person name="Kono N."/>
            <person name="Nakamura H."/>
            <person name="Ohtoshi R."/>
            <person name="Moran D.A.P."/>
            <person name="Shinohara A."/>
            <person name="Yoshida Y."/>
            <person name="Fujiwara M."/>
            <person name="Mori M."/>
            <person name="Tomita M."/>
            <person name="Arakawa K."/>
        </authorList>
    </citation>
    <scope>NUCLEOTIDE SEQUENCE [LARGE SCALE GENOMIC DNA]</scope>
</reference>
<proteinExistence type="predicted"/>
<keyword evidence="2" id="KW-1185">Reference proteome</keyword>
<protein>
    <submittedName>
        <fullName evidence="1">Uncharacterized protein</fullName>
    </submittedName>
</protein>
<dbReference type="AlphaFoldDB" id="A0A4Y2SLZ5"/>
<evidence type="ECO:0000313" key="1">
    <source>
        <dbReference type="EMBL" id="GBN89294.1"/>
    </source>
</evidence>
<sequence>MHGGEMLFLFSSKVVRGWMHWTLDDISRRHKLSYGIKIVEIRRLVEAGELSEGFSSWRMYGGECYFDFVRKWGVVGGRRPLMTYLDVISFHRKLNCRNPFVG</sequence>
<organism evidence="1 2">
    <name type="scientific">Araneus ventricosus</name>
    <name type="common">Orbweaver spider</name>
    <name type="synonym">Epeira ventricosa</name>
    <dbReference type="NCBI Taxonomy" id="182803"/>
    <lineage>
        <taxon>Eukaryota</taxon>
        <taxon>Metazoa</taxon>
        <taxon>Ecdysozoa</taxon>
        <taxon>Arthropoda</taxon>
        <taxon>Chelicerata</taxon>
        <taxon>Arachnida</taxon>
        <taxon>Araneae</taxon>
        <taxon>Araneomorphae</taxon>
        <taxon>Entelegynae</taxon>
        <taxon>Araneoidea</taxon>
        <taxon>Araneidae</taxon>
        <taxon>Araneus</taxon>
    </lineage>
</organism>
<dbReference type="EMBL" id="BGPR01022712">
    <property type="protein sequence ID" value="GBN89294.1"/>
    <property type="molecule type" value="Genomic_DNA"/>
</dbReference>
<evidence type="ECO:0000313" key="2">
    <source>
        <dbReference type="Proteomes" id="UP000499080"/>
    </source>
</evidence>
<name>A0A4Y2SLZ5_ARAVE</name>
<accession>A0A4Y2SLZ5</accession>
<gene>
    <name evidence="1" type="ORF">AVEN_156484_1</name>
</gene>
<dbReference type="Proteomes" id="UP000499080">
    <property type="component" value="Unassembled WGS sequence"/>
</dbReference>
<comment type="caution">
    <text evidence="1">The sequence shown here is derived from an EMBL/GenBank/DDBJ whole genome shotgun (WGS) entry which is preliminary data.</text>
</comment>